<keyword evidence="7" id="KW-0812">Transmembrane</keyword>
<proteinExistence type="inferred from homology"/>
<feature type="transmembrane region" description="Helical" evidence="7">
    <location>
        <begin position="6"/>
        <end position="25"/>
    </location>
</feature>
<feature type="transmembrane region" description="Helical" evidence="7">
    <location>
        <begin position="92"/>
        <end position="116"/>
    </location>
</feature>
<comment type="cofactor">
    <cofactor evidence="6">
        <name>Zn(2+)</name>
        <dbReference type="ChEBI" id="CHEBI:29105"/>
    </cofactor>
    <text evidence="6">Binds 1 zinc ion per subunit.</text>
</comment>
<dbReference type="KEGG" id="sna:Snas_4543"/>
<feature type="domain" description="Peptidase M48" evidence="8">
    <location>
        <begin position="156"/>
        <end position="204"/>
    </location>
</feature>
<evidence type="ECO:0000313" key="9">
    <source>
        <dbReference type="EMBL" id="ADD44188.1"/>
    </source>
</evidence>
<evidence type="ECO:0000256" key="1">
    <source>
        <dbReference type="ARBA" id="ARBA00022670"/>
    </source>
</evidence>
<feature type="transmembrane region" description="Helical" evidence="7">
    <location>
        <begin position="296"/>
        <end position="314"/>
    </location>
</feature>
<dbReference type="STRING" id="446470.Snas_4543"/>
<keyword evidence="4 6" id="KW-0862">Zinc</keyword>
<gene>
    <name evidence="9" type="ordered locus">Snas_4543</name>
</gene>
<sequence length="315" mass="33330">MPTWVSIVVLGALAIALLGPIPAILERASWPSREPRAALVLWQAVGLAGGVSVLGVAIATALAPLGDTPWDAAMTWLATVWSGDLTGGLETFHLILLGMAMAITFRLAGVMPVTIWRTWTARRRHRDLVGLVSRPWPATRPGHGHVLEHPAAAVYCLPGGVGRDAPRVVFTTGALSALDDDELAAVLAHEHAHLVERHDLVALPFFAWVTALPWFPGVRRARSSVATLLEMVADDRAATQVSPATLASALARIGTAAAGRAATPVGAIAVDGGGVLQRVRRLLCPPDRSRRWRVSAYLLAAGLIVAPFLAITTIH</sequence>
<evidence type="ECO:0000256" key="2">
    <source>
        <dbReference type="ARBA" id="ARBA00022723"/>
    </source>
</evidence>
<comment type="similarity">
    <text evidence="6">Belongs to the peptidase M48 family.</text>
</comment>
<dbReference type="GO" id="GO:0046872">
    <property type="term" value="F:metal ion binding"/>
    <property type="evidence" value="ECO:0007669"/>
    <property type="project" value="UniProtKB-KW"/>
</dbReference>
<feature type="transmembrane region" description="Helical" evidence="7">
    <location>
        <begin position="37"/>
        <end position="62"/>
    </location>
</feature>
<dbReference type="HOGENOM" id="CLU_056335_0_0_11"/>
<evidence type="ECO:0000256" key="6">
    <source>
        <dbReference type="RuleBase" id="RU003983"/>
    </source>
</evidence>
<evidence type="ECO:0000256" key="3">
    <source>
        <dbReference type="ARBA" id="ARBA00022801"/>
    </source>
</evidence>
<accession>D3Q6E5</accession>
<dbReference type="eggNOG" id="COG0501">
    <property type="taxonomic scope" value="Bacteria"/>
</dbReference>
<keyword evidence="5 6" id="KW-0482">Metalloprotease</keyword>
<dbReference type="PANTHER" id="PTHR34978:SF3">
    <property type="entry name" value="SLR0241 PROTEIN"/>
    <property type="match status" value="1"/>
</dbReference>
<dbReference type="RefSeq" id="WP_013019759.1">
    <property type="nucleotide sequence ID" value="NC_013947.1"/>
</dbReference>
<keyword evidence="1 6" id="KW-0645">Protease</keyword>
<evidence type="ECO:0000256" key="7">
    <source>
        <dbReference type="SAM" id="Phobius"/>
    </source>
</evidence>
<dbReference type="Gene3D" id="3.30.2010.10">
    <property type="entry name" value="Metalloproteases ('zincins'), catalytic domain"/>
    <property type="match status" value="1"/>
</dbReference>
<evidence type="ECO:0000259" key="8">
    <source>
        <dbReference type="Pfam" id="PF01435"/>
    </source>
</evidence>
<dbReference type="OrthoDB" id="9785340at2"/>
<dbReference type="PANTHER" id="PTHR34978">
    <property type="entry name" value="POSSIBLE SENSOR-TRANSDUCER PROTEIN BLAR"/>
    <property type="match status" value="1"/>
</dbReference>
<keyword evidence="2" id="KW-0479">Metal-binding</keyword>
<keyword evidence="7" id="KW-1133">Transmembrane helix</keyword>
<keyword evidence="7" id="KW-0472">Membrane</keyword>
<dbReference type="Pfam" id="PF01435">
    <property type="entry name" value="Peptidase_M48"/>
    <property type="match status" value="1"/>
</dbReference>
<evidence type="ECO:0000256" key="5">
    <source>
        <dbReference type="ARBA" id="ARBA00023049"/>
    </source>
</evidence>
<dbReference type="CDD" id="cd07326">
    <property type="entry name" value="M56_BlaR1_MecR1_like"/>
    <property type="match status" value="1"/>
</dbReference>
<protein>
    <submittedName>
        <fullName evidence="9">Peptidase M56 BlaR1</fullName>
    </submittedName>
</protein>
<evidence type="ECO:0000256" key="4">
    <source>
        <dbReference type="ARBA" id="ARBA00022833"/>
    </source>
</evidence>
<name>D3Q6E5_STANL</name>
<evidence type="ECO:0000313" key="10">
    <source>
        <dbReference type="Proteomes" id="UP000000844"/>
    </source>
</evidence>
<reference evidence="9 10" key="1">
    <citation type="journal article" date="2009" name="Stand. Genomic Sci.">
        <title>Complete genome sequence of Stackebrandtia nassauensis type strain (LLR-40K-21).</title>
        <authorList>
            <person name="Munk C."/>
            <person name="Lapidus A."/>
            <person name="Copeland A."/>
            <person name="Jando M."/>
            <person name="Mayilraj S."/>
            <person name="Glavina Del Rio T."/>
            <person name="Nolan M."/>
            <person name="Chen F."/>
            <person name="Lucas S."/>
            <person name="Tice H."/>
            <person name="Cheng J.F."/>
            <person name="Han C."/>
            <person name="Detter J.C."/>
            <person name="Bruce D."/>
            <person name="Goodwin L."/>
            <person name="Chain P."/>
            <person name="Pitluck S."/>
            <person name="Goker M."/>
            <person name="Ovchinikova G."/>
            <person name="Pati A."/>
            <person name="Ivanova N."/>
            <person name="Mavromatis K."/>
            <person name="Chen A."/>
            <person name="Palaniappan K."/>
            <person name="Land M."/>
            <person name="Hauser L."/>
            <person name="Chang Y.J."/>
            <person name="Jeffries C.D."/>
            <person name="Bristow J."/>
            <person name="Eisen J.A."/>
            <person name="Markowitz V."/>
            <person name="Hugenholtz P."/>
            <person name="Kyrpides N.C."/>
            <person name="Klenk H.P."/>
        </authorList>
    </citation>
    <scope>NUCLEOTIDE SEQUENCE [LARGE SCALE GENOMIC DNA]</scope>
    <source>
        <strain evidence="10">DSM 44728 / CIP 108903 / NRRL B-16338 / NBRC 102104 / LLR-40K-21</strain>
    </source>
</reference>
<dbReference type="InterPro" id="IPR052173">
    <property type="entry name" value="Beta-lactam_resp_regulator"/>
</dbReference>
<dbReference type="InterPro" id="IPR001915">
    <property type="entry name" value="Peptidase_M48"/>
</dbReference>
<keyword evidence="3 6" id="KW-0378">Hydrolase</keyword>
<organism evidence="9 10">
    <name type="scientific">Stackebrandtia nassauensis (strain DSM 44728 / CIP 108903 / NRRL B-16338 / NBRC 102104 / LLR-40K-21)</name>
    <dbReference type="NCBI Taxonomy" id="446470"/>
    <lineage>
        <taxon>Bacteria</taxon>
        <taxon>Bacillati</taxon>
        <taxon>Actinomycetota</taxon>
        <taxon>Actinomycetes</taxon>
        <taxon>Glycomycetales</taxon>
        <taxon>Glycomycetaceae</taxon>
        <taxon>Stackebrandtia</taxon>
    </lineage>
</organism>
<keyword evidence="10" id="KW-1185">Reference proteome</keyword>
<dbReference type="Proteomes" id="UP000000844">
    <property type="component" value="Chromosome"/>
</dbReference>
<dbReference type="GO" id="GO:0006508">
    <property type="term" value="P:proteolysis"/>
    <property type="evidence" value="ECO:0007669"/>
    <property type="project" value="UniProtKB-KW"/>
</dbReference>
<dbReference type="EMBL" id="CP001778">
    <property type="protein sequence ID" value="ADD44188.1"/>
    <property type="molecule type" value="Genomic_DNA"/>
</dbReference>
<dbReference type="GO" id="GO:0004222">
    <property type="term" value="F:metalloendopeptidase activity"/>
    <property type="evidence" value="ECO:0007669"/>
    <property type="project" value="InterPro"/>
</dbReference>
<dbReference type="AlphaFoldDB" id="D3Q6E5"/>